<dbReference type="Gene3D" id="1.10.1740.70">
    <property type="entry name" value="ChaB"/>
    <property type="match status" value="1"/>
</dbReference>
<evidence type="ECO:0000313" key="4">
    <source>
        <dbReference type="Proteomes" id="UP000247515"/>
    </source>
</evidence>
<dbReference type="GeneID" id="61306540"/>
<dbReference type="InterPro" id="IPR037205">
    <property type="entry name" value="ChaB_sf"/>
</dbReference>
<protein>
    <submittedName>
        <fullName evidence="1 2">Cation transport regulator</fullName>
    </submittedName>
</protein>
<dbReference type="RefSeq" id="WP_234774610.1">
    <property type="nucleotide sequence ID" value="NZ_CADFGN010000014.1"/>
</dbReference>
<dbReference type="EMBL" id="QJJV01000019">
    <property type="protein sequence ID" value="PXX11501.1"/>
    <property type="molecule type" value="Genomic_DNA"/>
</dbReference>
<keyword evidence="4" id="KW-1185">Reference proteome</keyword>
<gene>
    <name evidence="1" type="ORF">C7400_11968</name>
    <name evidence="2" type="ORF">SAMN05216550_116113</name>
</gene>
<dbReference type="AlphaFoldDB" id="A0AAQ1GK94"/>
<dbReference type="EMBL" id="FNZM01000016">
    <property type="protein sequence ID" value="SEK07970.1"/>
    <property type="molecule type" value="Genomic_DNA"/>
</dbReference>
<evidence type="ECO:0000313" key="3">
    <source>
        <dbReference type="Proteomes" id="UP000183529"/>
    </source>
</evidence>
<evidence type="ECO:0000313" key="2">
    <source>
        <dbReference type="EMBL" id="SEK07970.1"/>
    </source>
</evidence>
<dbReference type="Pfam" id="PF06150">
    <property type="entry name" value="ChaB"/>
    <property type="match status" value="1"/>
</dbReference>
<dbReference type="Proteomes" id="UP000183529">
    <property type="component" value="Unassembled WGS sequence"/>
</dbReference>
<evidence type="ECO:0000313" key="1">
    <source>
        <dbReference type="EMBL" id="PXX11501.1"/>
    </source>
</evidence>
<name>A0AAQ1GK94_9BURK</name>
<dbReference type="Proteomes" id="UP000247515">
    <property type="component" value="Unassembled WGS sequence"/>
</dbReference>
<reference evidence="2 3" key="1">
    <citation type="submission" date="2016-10" db="EMBL/GenBank/DDBJ databases">
        <authorList>
            <person name="Varghese N."/>
            <person name="Submissions S."/>
        </authorList>
    </citation>
    <scope>NUCLEOTIDE SEQUENCE [LARGE SCALE GENOMIC DNA]</scope>
    <source>
        <strain evidence="2 3">LMG 22274</strain>
    </source>
</reference>
<organism evidence="2 3">
    <name type="scientific">Paraburkholderia tropica</name>
    <dbReference type="NCBI Taxonomy" id="92647"/>
    <lineage>
        <taxon>Bacteria</taxon>
        <taxon>Pseudomonadati</taxon>
        <taxon>Pseudomonadota</taxon>
        <taxon>Betaproteobacteria</taxon>
        <taxon>Burkholderiales</taxon>
        <taxon>Burkholderiaceae</taxon>
        <taxon>Paraburkholderia</taxon>
    </lineage>
</organism>
<accession>A0AAQ1GK94</accession>
<proteinExistence type="predicted"/>
<dbReference type="SUPFAM" id="SSF140376">
    <property type="entry name" value="ChaB-like"/>
    <property type="match status" value="1"/>
</dbReference>
<comment type="caution">
    <text evidence="2">The sequence shown here is derived from an EMBL/GenBank/DDBJ whole genome shotgun (WGS) entry which is preliminary data.</text>
</comment>
<dbReference type="InterPro" id="IPR009317">
    <property type="entry name" value="ChaB"/>
</dbReference>
<sequence length="76" mass="8733">MRTFAMPYATNDDLPASVRNHLPSHAQDIFRAAFNHAWAAHASDPRQEEAARRIAWAAVKRLYVRTGTSDTWWVPR</sequence>
<reference evidence="1 4" key="2">
    <citation type="submission" date="2018-05" db="EMBL/GenBank/DDBJ databases">
        <title>Genomic Encyclopedia of Type Strains, Phase IV (KMG-V): Genome sequencing to study the core and pangenomes of soil and plant-associated prokaryotes.</title>
        <authorList>
            <person name="Whitman W."/>
        </authorList>
    </citation>
    <scope>NUCLEOTIDE SEQUENCE [LARGE SCALE GENOMIC DNA]</scope>
    <source>
        <strain evidence="1 4">SIr-6563</strain>
    </source>
</reference>